<reference evidence="1 2" key="1">
    <citation type="journal article" date="2018" name="Front. Plant Sci.">
        <title>Red Clover (Trifolium pratense) and Zigzag Clover (T. medium) - A Picture of Genomic Similarities and Differences.</title>
        <authorList>
            <person name="Dluhosova J."/>
            <person name="Istvanek J."/>
            <person name="Nedelnik J."/>
            <person name="Repkova J."/>
        </authorList>
    </citation>
    <scope>NUCLEOTIDE SEQUENCE [LARGE SCALE GENOMIC DNA]</scope>
    <source>
        <strain evidence="2">cv. 10/8</strain>
        <tissue evidence="1">Leaf</tissue>
    </source>
</reference>
<feature type="non-terminal residue" evidence="1">
    <location>
        <position position="110"/>
    </location>
</feature>
<proteinExistence type="predicted"/>
<dbReference type="EMBL" id="LXQA010158759">
    <property type="protein sequence ID" value="MCI27341.1"/>
    <property type="molecule type" value="Genomic_DNA"/>
</dbReference>
<organism evidence="1 2">
    <name type="scientific">Trifolium medium</name>
    <dbReference type="NCBI Taxonomy" id="97028"/>
    <lineage>
        <taxon>Eukaryota</taxon>
        <taxon>Viridiplantae</taxon>
        <taxon>Streptophyta</taxon>
        <taxon>Embryophyta</taxon>
        <taxon>Tracheophyta</taxon>
        <taxon>Spermatophyta</taxon>
        <taxon>Magnoliopsida</taxon>
        <taxon>eudicotyledons</taxon>
        <taxon>Gunneridae</taxon>
        <taxon>Pentapetalae</taxon>
        <taxon>rosids</taxon>
        <taxon>fabids</taxon>
        <taxon>Fabales</taxon>
        <taxon>Fabaceae</taxon>
        <taxon>Papilionoideae</taxon>
        <taxon>50 kb inversion clade</taxon>
        <taxon>NPAAA clade</taxon>
        <taxon>Hologalegina</taxon>
        <taxon>IRL clade</taxon>
        <taxon>Trifolieae</taxon>
        <taxon>Trifolium</taxon>
    </lineage>
</organism>
<evidence type="ECO:0000313" key="1">
    <source>
        <dbReference type="EMBL" id="MCI27341.1"/>
    </source>
</evidence>
<protein>
    <submittedName>
        <fullName evidence="1">Putative athila retroelement ORF1 protein</fullName>
    </submittedName>
</protein>
<sequence>MTEESSTKRDTMGNYFKITDREEVTQGFQPANPATMNIKSVVMNELKGDQFRGDNSQDHWEHLRIFNEACALQERPEHITDDQKKLFLFAYSLTKHAKDWLYCLPTKTIQ</sequence>
<accession>A0A392QSG9</accession>
<dbReference type="Proteomes" id="UP000265520">
    <property type="component" value="Unassembled WGS sequence"/>
</dbReference>
<dbReference type="AlphaFoldDB" id="A0A392QSG9"/>
<keyword evidence="2" id="KW-1185">Reference proteome</keyword>
<name>A0A392QSG9_9FABA</name>
<comment type="caution">
    <text evidence="1">The sequence shown here is derived from an EMBL/GenBank/DDBJ whole genome shotgun (WGS) entry which is preliminary data.</text>
</comment>
<evidence type="ECO:0000313" key="2">
    <source>
        <dbReference type="Proteomes" id="UP000265520"/>
    </source>
</evidence>